<keyword evidence="7" id="KW-0004">4Fe-4S</keyword>
<keyword evidence="11 31" id="KW-0812">Transmembrane</keyword>
<comment type="subcellular location">
    <subcellularLocation>
        <location evidence="4">Endoplasmic reticulum membrane</location>
        <topology evidence="4">Peripheral membrane protein</topology>
        <orientation evidence="4">Cytoplasmic side</orientation>
    </subcellularLocation>
    <subcellularLocation>
        <location evidence="3">Membrane</location>
        <topology evidence="3">Single-pass membrane protein</topology>
    </subcellularLocation>
</comment>
<comment type="function">
    <text evidence="29">E3 ubiquitin-protein ligase which accepts ubiquitin from E2 ubiquitin-conjugating enzymes ube2l3 and ube2l6 in the form of a thioester and then directly transfers the ubiquitin to targeted substrates.</text>
</comment>
<dbReference type="InterPro" id="IPR013785">
    <property type="entry name" value="Aldolase_TIM"/>
</dbReference>
<evidence type="ECO:0000256" key="24">
    <source>
        <dbReference type="ARBA" id="ARBA00035008"/>
    </source>
</evidence>
<evidence type="ECO:0000256" key="16">
    <source>
        <dbReference type="ARBA" id="ARBA00022824"/>
    </source>
</evidence>
<dbReference type="SFLD" id="SFLDG01088">
    <property type="entry name" value="antiviral_proteins"/>
    <property type="match status" value="1"/>
</dbReference>
<evidence type="ECO:0000256" key="13">
    <source>
        <dbReference type="ARBA" id="ARBA00022737"/>
    </source>
</evidence>
<evidence type="ECO:0000313" key="35">
    <source>
        <dbReference type="EMBL" id="TDG98910.1"/>
    </source>
</evidence>
<dbReference type="InterPro" id="IPR007197">
    <property type="entry name" value="rSAM"/>
</dbReference>
<dbReference type="Gene3D" id="1.20.120.1750">
    <property type="match status" value="1"/>
</dbReference>
<keyword evidence="16" id="KW-0256">Endoplasmic reticulum</keyword>
<dbReference type="PROSITE" id="PS51873">
    <property type="entry name" value="TRIAD"/>
    <property type="match status" value="1"/>
</dbReference>
<evidence type="ECO:0000259" key="33">
    <source>
        <dbReference type="PROSITE" id="PS51873"/>
    </source>
</evidence>
<evidence type="ECO:0000256" key="22">
    <source>
        <dbReference type="ARBA" id="ARBA00023118"/>
    </source>
</evidence>
<keyword evidence="23 31" id="KW-0472">Membrane</keyword>
<dbReference type="GO" id="GO:0045087">
    <property type="term" value="P:innate immune response"/>
    <property type="evidence" value="ECO:0007669"/>
    <property type="project" value="UniProtKB-KW"/>
</dbReference>
<dbReference type="SFLD" id="SFLDF00318">
    <property type="entry name" value="Viperin"/>
    <property type="match status" value="1"/>
</dbReference>
<dbReference type="PROSITE" id="PS51918">
    <property type="entry name" value="RADICAL_SAM"/>
    <property type="match status" value="1"/>
</dbReference>
<dbReference type="EMBL" id="SCKG01000020">
    <property type="protein sequence ID" value="TDG98910.1"/>
    <property type="molecule type" value="Genomic_DNA"/>
</dbReference>
<dbReference type="AlphaFoldDB" id="A0A484C4L7"/>
<keyword evidence="19 31" id="KW-1133">Transmembrane helix</keyword>
<dbReference type="InterPro" id="IPR013083">
    <property type="entry name" value="Znf_RING/FYVE/PHD"/>
</dbReference>
<keyword evidence="9" id="KW-0808">Transferase</keyword>
<comment type="similarity">
    <text evidence="28">Belongs to the RBR family. RNF144 subfamily.</text>
</comment>
<evidence type="ECO:0000256" key="19">
    <source>
        <dbReference type="ARBA" id="ARBA00022989"/>
    </source>
</evidence>
<dbReference type="SUPFAM" id="SSF102114">
    <property type="entry name" value="Radical SAM enzymes"/>
    <property type="match status" value="1"/>
</dbReference>
<evidence type="ECO:0000256" key="5">
    <source>
        <dbReference type="ARBA" id="ARBA00004906"/>
    </source>
</evidence>
<dbReference type="EC" id="2.3.2.31" evidence="6"/>
<evidence type="ECO:0000256" key="21">
    <source>
        <dbReference type="ARBA" id="ARBA00023014"/>
    </source>
</evidence>
<dbReference type="InterPro" id="IPR017907">
    <property type="entry name" value="Znf_RING_CS"/>
</dbReference>
<dbReference type="GO" id="GO:0005789">
    <property type="term" value="C:endoplasmic reticulum membrane"/>
    <property type="evidence" value="ECO:0007669"/>
    <property type="project" value="UniProtKB-SubCell"/>
</dbReference>
<evidence type="ECO:0000256" key="12">
    <source>
        <dbReference type="ARBA" id="ARBA00022723"/>
    </source>
</evidence>
<dbReference type="GO" id="GO:0051539">
    <property type="term" value="F:4 iron, 4 sulfur cluster binding"/>
    <property type="evidence" value="ECO:0007669"/>
    <property type="project" value="UniProtKB-KW"/>
</dbReference>
<evidence type="ECO:0000259" key="34">
    <source>
        <dbReference type="PROSITE" id="PS51918"/>
    </source>
</evidence>
<name>A0A484C4L7_PERFV</name>
<evidence type="ECO:0000256" key="9">
    <source>
        <dbReference type="ARBA" id="ARBA00022679"/>
    </source>
</evidence>
<evidence type="ECO:0000256" key="8">
    <source>
        <dbReference type="ARBA" id="ARBA00022588"/>
    </source>
</evidence>
<dbReference type="CDD" id="cd20366">
    <property type="entry name" value="BRcat_RBR_RNF144A"/>
    <property type="match status" value="1"/>
</dbReference>
<evidence type="ECO:0000256" key="10">
    <source>
        <dbReference type="ARBA" id="ARBA00022691"/>
    </source>
</evidence>
<keyword evidence="12" id="KW-0479">Metal-binding</keyword>
<dbReference type="GO" id="GO:0005811">
    <property type="term" value="C:lipid droplet"/>
    <property type="evidence" value="ECO:0007669"/>
    <property type="project" value="InterPro"/>
</dbReference>
<feature type="domain" description="RING-type" evidence="32">
    <location>
        <begin position="423"/>
        <end position="469"/>
    </location>
</feature>
<evidence type="ECO:0000256" key="28">
    <source>
        <dbReference type="ARBA" id="ARBA00038342"/>
    </source>
</evidence>
<dbReference type="InterPro" id="IPR044066">
    <property type="entry name" value="TRIAD_supradom"/>
</dbReference>
<evidence type="ECO:0000256" key="23">
    <source>
        <dbReference type="ARBA" id="ARBA00023136"/>
    </source>
</evidence>
<comment type="similarity">
    <text evidence="24">Belongs to the radical SAM superfamily. RSAD2 family.</text>
</comment>
<evidence type="ECO:0000256" key="3">
    <source>
        <dbReference type="ARBA" id="ARBA00004167"/>
    </source>
</evidence>
<evidence type="ECO:0000256" key="6">
    <source>
        <dbReference type="ARBA" id="ARBA00012251"/>
    </source>
</evidence>
<dbReference type="InterPro" id="IPR026372">
    <property type="entry name" value="RSAD2"/>
</dbReference>
<comment type="catalytic activity">
    <reaction evidence="1">
        <text>[E2 ubiquitin-conjugating enzyme]-S-ubiquitinyl-L-cysteine + [acceptor protein]-L-lysine = [E2 ubiquitin-conjugating enzyme]-L-cysteine + [acceptor protein]-N(6)-ubiquitinyl-L-lysine.</text>
        <dbReference type="EC" id="2.3.2.31"/>
    </reaction>
</comment>
<dbReference type="NCBIfam" id="NF038283">
    <property type="entry name" value="viperin_w_prok"/>
    <property type="match status" value="1"/>
</dbReference>
<evidence type="ECO:0000256" key="1">
    <source>
        <dbReference type="ARBA" id="ARBA00001798"/>
    </source>
</evidence>
<dbReference type="InterPro" id="IPR002867">
    <property type="entry name" value="IBR_dom"/>
</dbReference>
<comment type="cofactor">
    <cofactor evidence="2">
        <name>[4Fe-4S] cluster</name>
        <dbReference type="ChEBI" id="CHEBI:49883"/>
    </cofactor>
</comment>
<keyword evidence="14 30" id="KW-0863">Zinc-finger</keyword>
<accession>A0A484C4L7</accession>
<dbReference type="NCBIfam" id="TIGR04278">
    <property type="entry name" value="viperin"/>
    <property type="match status" value="1"/>
</dbReference>
<gene>
    <name evidence="35" type="ORF">EPR50_G00205070</name>
</gene>
<reference evidence="35 36" key="1">
    <citation type="submission" date="2019-01" db="EMBL/GenBank/DDBJ databases">
        <title>A chromosome-scale genome assembly of the yellow perch, Perca flavescens.</title>
        <authorList>
            <person name="Feron R."/>
            <person name="Morvezen R."/>
            <person name="Bestin A."/>
            <person name="Haffray P."/>
            <person name="Klopp C."/>
            <person name="Zahm M."/>
            <person name="Cabau C."/>
            <person name="Roques C."/>
            <person name="Donnadieu C."/>
            <person name="Bouchez O."/>
            <person name="Christie M."/>
            <person name="Larson W."/>
            <person name="Guiguen Y."/>
        </authorList>
    </citation>
    <scope>NUCLEOTIDE SEQUENCE [LARGE SCALE GENOMIC DNA]</scope>
    <source>
        <strain evidence="35">YP-PL-M2</strain>
        <tissue evidence="35">Blood</tissue>
    </source>
</reference>
<dbReference type="SFLD" id="SFLDS00029">
    <property type="entry name" value="Radical_SAM"/>
    <property type="match status" value="1"/>
</dbReference>
<evidence type="ECO:0000256" key="30">
    <source>
        <dbReference type="PROSITE-ProRule" id="PRU00175"/>
    </source>
</evidence>
<dbReference type="GO" id="GO:0050778">
    <property type="term" value="P:positive regulation of immune response"/>
    <property type="evidence" value="ECO:0007669"/>
    <property type="project" value="TreeGrafter"/>
</dbReference>
<dbReference type="SUPFAM" id="SSF57850">
    <property type="entry name" value="RING/U-box"/>
    <property type="match status" value="3"/>
</dbReference>
<dbReference type="CDD" id="cd20352">
    <property type="entry name" value="Rcat_RBR_RNF144"/>
    <property type="match status" value="1"/>
</dbReference>
<dbReference type="InterPro" id="IPR051196">
    <property type="entry name" value="RSAD2/Viperin_antiviral"/>
</dbReference>
<dbReference type="InterPro" id="IPR001841">
    <property type="entry name" value="Znf_RING"/>
</dbReference>
<evidence type="ECO:0000256" key="29">
    <source>
        <dbReference type="ARBA" id="ARBA00058293"/>
    </source>
</evidence>
<dbReference type="Pfam" id="PF22191">
    <property type="entry name" value="IBR_1"/>
    <property type="match status" value="1"/>
</dbReference>
<dbReference type="PANTHER" id="PTHR21339:SF0">
    <property type="entry name" value="S-ADENOSYLMETHIONINE-DEPENDENT NUCLEOTIDE DEHYDRATASE RSAD2"/>
    <property type="match status" value="1"/>
</dbReference>
<evidence type="ECO:0000313" key="36">
    <source>
        <dbReference type="Proteomes" id="UP000295070"/>
    </source>
</evidence>
<dbReference type="InterPro" id="IPR006638">
    <property type="entry name" value="Elp3/MiaA/NifB-like_rSAM"/>
</dbReference>
<keyword evidence="15" id="KW-0833">Ubl conjugation pathway</keyword>
<evidence type="ECO:0000256" key="7">
    <source>
        <dbReference type="ARBA" id="ARBA00022485"/>
    </source>
</evidence>
<protein>
    <recommendedName>
        <fullName evidence="25">S-adenosylmethionine-dependent nucleotide dehydratase RSAD2</fullName>
        <ecNumber evidence="6">2.3.2.31</ecNumber>
    </recommendedName>
    <alternativeName>
        <fullName evidence="26">Radical S-adenosyl methionine domain-containing protein 2</fullName>
    </alternativeName>
    <alternativeName>
        <fullName evidence="27">Virus inhibitory protein, endoplasmic reticulum-associated, interferon-inducible</fullName>
    </alternativeName>
</protein>
<feature type="domain" description="RING-type" evidence="33">
    <location>
        <begin position="419"/>
        <end position="642"/>
    </location>
</feature>
<keyword evidence="13" id="KW-0677">Repeat</keyword>
<evidence type="ECO:0000259" key="32">
    <source>
        <dbReference type="PROSITE" id="PS50089"/>
    </source>
</evidence>
<comment type="pathway">
    <text evidence="5">Protein modification; protein ubiquitination.</text>
</comment>
<feature type="domain" description="Radical SAM core" evidence="34">
    <location>
        <begin position="56"/>
        <end position="276"/>
    </location>
</feature>
<dbReference type="GO" id="GO:0008270">
    <property type="term" value="F:zinc ion binding"/>
    <property type="evidence" value="ECO:0007669"/>
    <property type="project" value="UniProtKB-KW"/>
</dbReference>
<proteinExistence type="inferred from homology"/>
<dbReference type="InterPro" id="IPR058240">
    <property type="entry name" value="rSAM_sf"/>
</dbReference>
<dbReference type="FunFam" id="1.20.120.1750:FF:000006">
    <property type="entry name" value="RBR-type E3 ubiquitin transferase"/>
    <property type="match status" value="1"/>
</dbReference>
<keyword evidence="22" id="KW-0051">Antiviral defense</keyword>
<dbReference type="GO" id="GO:0051607">
    <property type="term" value="P:defense response to virus"/>
    <property type="evidence" value="ECO:0007669"/>
    <property type="project" value="UniProtKB-KW"/>
</dbReference>
<sequence length="698" mass="79654">MQFSSVVASPMLLLQLCISTLHYILARVFSTVCYWRTTSPVSPVDRKVDQRKVRNATTPTSVNYHFTRKCNYKCGFCFHTAKTSFVLPLEEAKRGLKLLKESGMEKINFSGGEPFLHDKGEFLGKLVQYCKQDLQLPSVSIVSNGSMIKETWFQKYGDDLDILAISCDSFDEATNQLIGRAQGKKSHVDNLHKIRNWCQQYKVAFKINSVINTFNMDEDMTENILQLNPVRWKVFQCLLIDGENAGESALREAERFIISEQQFQEFLDRHSSVSCLVPESNEKMRNSYLILDEYMRFLDCREGRKDPSKSILDVGVKEAICFSGFDEKMFLKRGGKYVWSKADMKLECGSRQQQTGKPLTNKWRPSSAEQLISYRARKHERWRGPDLRRCRQQQQKASSVAVKMTTARYRPTWELAVDPLVSCKLCLGEFPLEQMTTITQCQCVFCTLCLKQYVELLIKEGLETAISCPDSACPKRGHLLENEIECMVATEMMQKYKKLQFEREVLLDPCRTWCPSSTCQAVCQLKESDSPALPQLVQCAVCALEFCSTCKANWHPGQACQENNLPITSFLPGENGSFYKNEEDDAPIKRCPKCKVYIERDEGCAQMMCKNCKHAFCWYCLESLDDDFLLIHYDKGPCRNKLGHSRASVIWHRTQVVGIFAGFGLLLLVASPFLLLATPIVLCCKCKCSKGDDDPLPT</sequence>
<evidence type="ECO:0000256" key="27">
    <source>
        <dbReference type="ARBA" id="ARBA00035042"/>
    </source>
</evidence>
<dbReference type="PROSITE" id="PS50089">
    <property type="entry name" value="ZF_RING_2"/>
    <property type="match status" value="1"/>
</dbReference>
<dbReference type="SMART" id="SM00647">
    <property type="entry name" value="IBR"/>
    <property type="match status" value="2"/>
</dbReference>
<keyword evidence="8" id="KW-0399">Innate immunity</keyword>
<dbReference type="PANTHER" id="PTHR21339">
    <property type="entry name" value="RADICAL S-ADENOSYL METHIONINE DOMAIN-CONTAINING PROTEIN 2"/>
    <property type="match status" value="1"/>
</dbReference>
<comment type="caution">
    <text evidence="35">The sequence shown here is derived from an EMBL/GenBank/DDBJ whole genome shotgun (WGS) entry which is preliminary data.</text>
</comment>
<evidence type="ECO:0000256" key="17">
    <source>
        <dbReference type="ARBA" id="ARBA00022833"/>
    </source>
</evidence>
<organism evidence="35 36">
    <name type="scientific">Perca flavescens</name>
    <name type="common">American yellow perch</name>
    <name type="synonym">Morone flavescens</name>
    <dbReference type="NCBI Taxonomy" id="8167"/>
    <lineage>
        <taxon>Eukaryota</taxon>
        <taxon>Metazoa</taxon>
        <taxon>Chordata</taxon>
        <taxon>Craniata</taxon>
        <taxon>Vertebrata</taxon>
        <taxon>Euteleostomi</taxon>
        <taxon>Actinopterygii</taxon>
        <taxon>Neopterygii</taxon>
        <taxon>Teleostei</taxon>
        <taxon>Neoteleostei</taxon>
        <taxon>Acanthomorphata</taxon>
        <taxon>Eupercaria</taxon>
        <taxon>Perciformes</taxon>
        <taxon>Percoidei</taxon>
        <taxon>Percidae</taxon>
        <taxon>Percinae</taxon>
        <taxon>Perca</taxon>
    </lineage>
</organism>
<evidence type="ECO:0000256" key="18">
    <source>
        <dbReference type="ARBA" id="ARBA00022859"/>
    </source>
</evidence>
<dbReference type="Pfam" id="PF04055">
    <property type="entry name" value="Radical_SAM"/>
    <property type="match status" value="1"/>
</dbReference>
<evidence type="ECO:0000256" key="31">
    <source>
        <dbReference type="SAM" id="Phobius"/>
    </source>
</evidence>
<keyword evidence="36" id="KW-1185">Reference proteome</keyword>
<dbReference type="GO" id="GO:0005739">
    <property type="term" value="C:mitochondrion"/>
    <property type="evidence" value="ECO:0007669"/>
    <property type="project" value="TreeGrafter"/>
</dbReference>
<keyword evidence="17" id="KW-0862">Zinc</keyword>
<evidence type="ECO:0000256" key="26">
    <source>
        <dbReference type="ARBA" id="ARBA00035040"/>
    </source>
</evidence>
<evidence type="ECO:0000256" key="14">
    <source>
        <dbReference type="ARBA" id="ARBA00022771"/>
    </source>
</evidence>
<dbReference type="PROSITE" id="PS00518">
    <property type="entry name" value="ZF_RING_1"/>
    <property type="match status" value="1"/>
</dbReference>
<dbReference type="STRING" id="8167.A0A484C4L7"/>
<dbReference type="CDD" id="cd01335">
    <property type="entry name" value="Radical_SAM"/>
    <property type="match status" value="1"/>
</dbReference>
<dbReference type="Proteomes" id="UP000295070">
    <property type="component" value="Chromosome 20"/>
</dbReference>
<keyword evidence="21" id="KW-0411">Iron-sulfur</keyword>
<evidence type="ECO:0000256" key="11">
    <source>
        <dbReference type="ARBA" id="ARBA00022692"/>
    </source>
</evidence>
<dbReference type="FunFam" id="3.30.40.10:FF:000051">
    <property type="entry name" value="RBR-type E3 ubiquitin transferase"/>
    <property type="match status" value="1"/>
</dbReference>
<dbReference type="Gene3D" id="3.20.20.70">
    <property type="entry name" value="Aldolase class I"/>
    <property type="match status" value="1"/>
</dbReference>
<dbReference type="CDD" id="cd16777">
    <property type="entry name" value="mRING-HC-C4C4_RBR_RNF144A"/>
    <property type="match status" value="1"/>
</dbReference>
<dbReference type="GO" id="GO:0061630">
    <property type="term" value="F:ubiquitin protein ligase activity"/>
    <property type="evidence" value="ECO:0007669"/>
    <property type="project" value="UniProtKB-EC"/>
</dbReference>
<keyword evidence="10" id="KW-0949">S-adenosyl-L-methionine</keyword>
<feature type="transmembrane region" description="Helical" evidence="31">
    <location>
        <begin position="656"/>
        <end position="682"/>
    </location>
</feature>
<evidence type="ECO:0000256" key="4">
    <source>
        <dbReference type="ARBA" id="ARBA00004397"/>
    </source>
</evidence>
<evidence type="ECO:0000256" key="2">
    <source>
        <dbReference type="ARBA" id="ARBA00001966"/>
    </source>
</evidence>
<dbReference type="SMART" id="SM00729">
    <property type="entry name" value="Elp3"/>
    <property type="match status" value="1"/>
</dbReference>
<evidence type="ECO:0000256" key="15">
    <source>
        <dbReference type="ARBA" id="ARBA00022786"/>
    </source>
</evidence>
<keyword evidence="18" id="KW-0391">Immunity</keyword>
<keyword evidence="20" id="KW-0408">Iron</keyword>
<evidence type="ECO:0000256" key="20">
    <source>
        <dbReference type="ARBA" id="ARBA00023004"/>
    </source>
</evidence>
<evidence type="ECO:0000256" key="25">
    <source>
        <dbReference type="ARBA" id="ARBA00035038"/>
    </source>
</evidence>
<dbReference type="Pfam" id="PF01485">
    <property type="entry name" value="IBR"/>
    <property type="match status" value="1"/>
</dbReference>
<dbReference type="Gene3D" id="3.30.40.10">
    <property type="entry name" value="Zinc/RING finger domain, C3HC4 (zinc finger)"/>
    <property type="match status" value="1"/>
</dbReference>
<dbReference type="SFLD" id="SFLDG01067">
    <property type="entry name" value="SPASM/twitch_domain_containing"/>
    <property type="match status" value="1"/>
</dbReference>